<keyword evidence="1" id="KW-0472">Membrane</keyword>
<dbReference type="Proteomes" id="UP000824246">
    <property type="component" value="Unassembled WGS sequence"/>
</dbReference>
<organism evidence="2 3">
    <name type="scientific">Candidatus Barnesiella excrementipullorum</name>
    <dbReference type="NCBI Taxonomy" id="2838479"/>
    <lineage>
        <taxon>Bacteria</taxon>
        <taxon>Pseudomonadati</taxon>
        <taxon>Bacteroidota</taxon>
        <taxon>Bacteroidia</taxon>
        <taxon>Bacteroidales</taxon>
        <taxon>Barnesiellaceae</taxon>
        <taxon>Barnesiella</taxon>
    </lineage>
</organism>
<reference evidence="2" key="1">
    <citation type="journal article" date="2021" name="PeerJ">
        <title>Extensive microbial diversity within the chicken gut microbiome revealed by metagenomics and culture.</title>
        <authorList>
            <person name="Gilroy R."/>
            <person name="Ravi A."/>
            <person name="Getino M."/>
            <person name="Pursley I."/>
            <person name="Horton D.L."/>
            <person name="Alikhan N.F."/>
            <person name="Baker D."/>
            <person name="Gharbi K."/>
            <person name="Hall N."/>
            <person name="Watson M."/>
            <person name="Adriaenssens E.M."/>
            <person name="Foster-Nyarko E."/>
            <person name="Jarju S."/>
            <person name="Secka A."/>
            <person name="Antonio M."/>
            <person name="Oren A."/>
            <person name="Chaudhuri R.R."/>
            <person name="La Ragione R."/>
            <person name="Hildebrand F."/>
            <person name="Pallen M.J."/>
        </authorList>
    </citation>
    <scope>NUCLEOTIDE SEQUENCE</scope>
    <source>
        <strain evidence="2">ChiHjej12B11-16260</strain>
    </source>
</reference>
<dbReference type="EMBL" id="DXFB01000122">
    <property type="protein sequence ID" value="HIX45449.1"/>
    <property type="molecule type" value="Genomic_DNA"/>
</dbReference>
<keyword evidence="1" id="KW-1133">Transmembrane helix</keyword>
<proteinExistence type="predicted"/>
<sequence length="102" mass="10906">MLGLSGTAYFILVIIIALAGRRRTIGFGWPFLLGVLFTPIVSLVAVLLSDKLPNGDTRWGCLWPLVVMLLLLILAIPVLLLFGAAIMAFFASVADTGGMMSI</sequence>
<dbReference type="AlphaFoldDB" id="A0A9D1VR08"/>
<accession>A0A9D1VR08</accession>
<gene>
    <name evidence="2" type="ORF">H9982_04445</name>
</gene>
<evidence type="ECO:0000256" key="1">
    <source>
        <dbReference type="SAM" id="Phobius"/>
    </source>
</evidence>
<feature type="transmembrane region" description="Helical" evidence="1">
    <location>
        <begin position="29"/>
        <end position="49"/>
    </location>
</feature>
<protein>
    <submittedName>
        <fullName evidence="2">Uncharacterized protein</fullName>
    </submittedName>
</protein>
<comment type="caution">
    <text evidence="2">The sequence shown here is derived from an EMBL/GenBank/DDBJ whole genome shotgun (WGS) entry which is preliminary data.</text>
</comment>
<evidence type="ECO:0000313" key="2">
    <source>
        <dbReference type="EMBL" id="HIX45449.1"/>
    </source>
</evidence>
<reference evidence="2" key="2">
    <citation type="submission" date="2021-04" db="EMBL/GenBank/DDBJ databases">
        <authorList>
            <person name="Gilroy R."/>
        </authorList>
    </citation>
    <scope>NUCLEOTIDE SEQUENCE</scope>
    <source>
        <strain evidence="2">ChiHjej12B11-16260</strain>
    </source>
</reference>
<feature type="transmembrane region" description="Helical" evidence="1">
    <location>
        <begin position="61"/>
        <end position="91"/>
    </location>
</feature>
<keyword evidence="1" id="KW-0812">Transmembrane</keyword>
<evidence type="ECO:0000313" key="3">
    <source>
        <dbReference type="Proteomes" id="UP000824246"/>
    </source>
</evidence>
<name>A0A9D1VR08_9BACT</name>